<organism evidence="4">
    <name type="scientific">Soboliphyme baturini</name>
    <dbReference type="NCBI Taxonomy" id="241478"/>
    <lineage>
        <taxon>Eukaryota</taxon>
        <taxon>Metazoa</taxon>
        <taxon>Ecdysozoa</taxon>
        <taxon>Nematoda</taxon>
        <taxon>Enoplea</taxon>
        <taxon>Dorylaimia</taxon>
        <taxon>Dioctophymatida</taxon>
        <taxon>Dioctophymatoidea</taxon>
        <taxon>Soboliphymatidae</taxon>
        <taxon>Soboliphyme</taxon>
    </lineage>
</organism>
<reference evidence="4" key="1">
    <citation type="submission" date="2016-06" db="UniProtKB">
        <authorList>
            <consortium name="WormBaseParasite"/>
        </authorList>
    </citation>
    <scope>IDENTIFICATION</scope>
</reference>
<accession>A0A183IFS8</accession>
<dbReference type="Proteomes" id="UP000270296">
    <property type="component" value="Unassembled WGS sequence"/>
</dbReference>
<dbReference type="EMBL" id="UZAM01007242">
    <property type="protein sequence ID" value="VDO97723.1"/>
    <property type="molecule type" value="Genomic_DNA"/>
</dbReference>
<evidence type="ECO:0000313" key="2">
    <source>
        <dbReference type="EMBL" id="VDO97723.1"/>
    </source>
</evidence>
<name>A0A183IFS8_9BILA</name>
<sequence>MLHSRCPEVVVGSSGVSSETPGSLDSIASSLNGGRVPSRSSSSALNSKFSIESLVGASGELLSKCHSESQHQRGRFLPDGAGGNKTVAVDRATSGFSTPTAKSSSGLNSATAFVRVPFGNDALPTPPTGYFPTSLWHLTSAAAAAASITAAAAAAADCSYVPLQKGFAPLQLPTHLHRGLNKHHPYLPDSNRLCFWPPNWLDIFKDVYSLPQQYVVIYGLVLPLPDGQIRNFSSSSSAFEALFRFRTFSLAFCAFSYSRAMTTWPVCEEMIETQNMVKKQKPFRVFRPVLRQAGDNMVFDHLCRVPPSLAVTVRRCFNSVDTVTFVAFAFRDTDHGDCRFLTLSS</sequence>
<proteinExistence type="predicted"/>
<feature type="region of interest" description="Disordered" evidence="1">
    <location>
        <begin position="1"/>
        <end position="43"/>
    </location>
</feature>
<evidence type="ECO:0000256" key="1">
    <source>
        <dbReference type="SAM" id="MobiDB-lite"/>
    </source>
</evidence>
<evidence type="ECO:0000313" key="4">
    <source>
        <dbReference type="WBParaSite" id="SBAD_0000258901-mRNA-1"/>
    </source>
</evidence>
<protein>
    <submittedName>
        <fullName evidence="2 4">Uncharacterized protein</fullName>
    </submittedName>
</protein>
<dbReference type="AlphaFoldDB" id="A0A183IFS8"/>
<keyword evidence="3" id="KW-1185">Reference proteome</keyword>
<evidence type="ECO:0000313" key="3">
    <source>
        <dbReference type="Proteomes" id="UP000270296"/>
    </source>
</evidence>
<feature type="compositionally biased region" description="Low complexity" evidence="1">
    <location>
        <begin position="9"/>
        <end position="18"/>
    </location>
</feature>
<gene>
    <name evidence="2" type="ORF">SBAD_LOCUS2472</name>
</gene>
<reference evidence="2 3" key="2">
    <citation type="submission" date="2018-11" db="EMBL/GenBank/DDBJ databases">
        <authorList>
            <consortium name="Pathogen Informatics"/>
        </authorList>
    </citation>
    <scope>NUCLEOTIDE SEQUENCE [LARGE SCALE GENOMIC DNA]</scope>
</reference>
<feature type="compositionally biased region" description="Polar residues" evidence="1">
    <location>
        <begin position="19"/>
        <end position="43"/>
    </location>
</feature>
<dbReference type="WBParaSite" id="SBAD_0000258901-mRNA-1">
    <property type="protein sequence ID" value="SBAD_0000258901-mRNA-1"/>
    <property type="gene ID" value="SBAD_0000258901"/>
</dbReference>